<reference evidence="1 2" key="1">
    <citation type="journal article" date="2022" name="Environ. Microbiol. Rep.">
        <title>Eco-phylogenetic analyses reveal divergent evolution of vitamin B12 metabolism in the marine bacterial family 'Psychromonadaceae'.</title>
        <authorList>
            <person name="Jin X."/>
            <person name="Yang Y."/>
            <person name="Cao H."/>
            <person name="Gao B."/>
            <person name="Zhao Z."/>
        </authorList>
    </citation>
    <scope>NUCLEOTIDE SEQUENCE [LARGE SCALE GENOMIC DNA]</scope>
    <source>
        <strain evidence="1 2">MKS20</strain>
    </source>
</reference>
<comment type="caution">
    <text evidence="1">The sequence shown here is derived from an EMBL/GenBank/DDBJ whole genome shotgun (WGS) entry which is preliminary data.</text>
</comment>
<dbReference type="Proteomes" id="UP001201273">
    <property type="component" value="Unassembled WGS sequence"/>
</dbReference>
<evidence type="ECO:0000313" key="2">
    <source>
        <dbReference type="Proteomes" id="UP001201273"/>
    </source>
</evidence>
<dbReference type="EMBL" id="JAIMJA010000010">
    <property type="protein sequence ID" value="MCE2595312.1"/>
    <property type="molecule type" value="Genomic_DNA"/>
</dbReference>
<accession>A0ABS8W8I0</accession>
<organism evidence="1 2">
    <name type="scientific">Motilimonas cestriensis</name>
    <dbReference type="NCBI Taxonomy" id="2742685"/>
    <lineage>
        <taxon>Bacteria</taxon>
        <taxon>Pseudomonadati</taxon>
        <taxon>Pseudomonadota</taxon>
        <taxon>Gammaproteobacteria</taxon>
        <taxon>Alteromonadales</taxon>
        <taxon>Alteromonadales genera incertae sedis</taxon>
        <taxon>Motilimonas</taxon>
    </lineage>
</organism>
<dbReference type="RefSeq" id="WP_233052802.1">
    <property type="nucleotide sequence ID" value="NZ_JAIMJA010000010.1"/>
</dbReference>
<gene>
    <name evidence="1" type="ORF">K6Y31_10845</name>
</gene>
<protein>
    <submittedName>
        <fullName evidence="1">Uncharacterized protein</fullName>
    </submittedName>
</protein>
<proteinExistence type="predicted"/>
<keyword evidence="2" id="KW-1185">Reference proteome</keyword>
<evidence type="ECO:0000313" key="1">
    <source>
        <dbReference type="EMBL" id="MCE2595312.1"/>
    </source>
</evidence>
<sequence>MSLDILKKELEAALLITDWSPSTAELKEIARRLKAFKGEPSKANIANVVLEVVGSYEAMALEGVDNSDLTTLLLLATKTASSDD</sequence>
<name>A0ABS8W8I0_9GAMM</name>